<dbReference type="InterPro" id="IPR000048">
    <property type="entry name" value="IQ_motif_EF-hand-BS"/>
</dbReference>
<dbReference type="Pfam" id="PF06017">
    <property type="entry name" value="Myosin_TH1"/>
    <property type="match status" value="1"/>
</dbReference>
<evidence type="ECO:0000256" key="2">
    <source>
        <dbReference type="ARBA" id="ARBA00022737"/>
    </source>
</evidence>
<comment type="similarity">
    <text evidence="1 8">Belongs to the TRAFAC class myosin-kinesin ATPase superfamily. Myosin family.</text>
</comment>
<dbReference type="GO" id="GO:0016459">
    <property type="term" value="C:myosin complex"/>
    <property type="evidence" value="ECO:0007669"/>
    <property type="project" value="UniProtKB-KW"/>
</dbReference>
<organism evidence="11 12">
    <name type="scientific">Patella caerulea</name>
    <name type="common">Rayed Mediterranean limpet</name>
    <dbReference type="NCBI Taxonomy" id="87958"/>
    <lineage>
        <taxon>Eukaryota</taxon>
        <taxon>Metazoa</taxon>
        <taxon>Spiralia</taxon>
        <taxon>Lophotrochozoa</taxon>
        <taxon>Mollusca</taxon>
        <taxon>Gastropoda</taxon>
        <taxon>Patellogastropoda</taxon>
        <taxon>Patelloidea</taxon>
        <taxon>Patellidae</taxon>
        <taxon>Patella</taxon>
    </lineage>
</organism>
<dbReference type="FunFam" id="1.20.58.530:FF:000004">
    <property type="entry name" value="Unconventional myosin ID"/>
    <property type="match status" value="1"/>
</dbReference>
<dbReference type="Gene3D" id="1.20.5.190">
    <property type="match status" value="1"/>
</dbReference>
<dbReference type="GO" id="GO:0006897">
    <property type="term" value="P:endocytosis"/>
    <property type="evidence" value="ECO:0007669"/>
    <property type="project" value="TreeGrafter"/>
</dbReference>
<dbReference type="GO" id="GO:0005902">
    <property type="term" value="C:microvillus"/>
    <property type="evidence" value="ECO:0007669"/>
    <property type="project" value="TreeGrafter"/>
</dbReference>
<dbReference type="Gene3D" id="3.40.850.10">
    <property type="entry name" value="Kinesin motor domain"/>
    <property type="match status" value="1"/>
</dbReference>
<dbReference type="GO" id="GO:0000146">
    <property type="term" value="F:microfilament motor activity"/>
    <property type="evidence" value="ECO:0007669"/>
    <property type="project" value="TreeGrafter"/>
</dbReference>
<evidence type="ECO:0000256" key="4">
    <source>
        <dbReference type="ARBA" id="ARBA00022840"/>
    </source>
</evidence>
<name>A0AAN8K1K5_PATCE</name>
<dbReference type="PROSITE" id="PS51757">
    <property type="entry name" value="TH1"/>
    <property type="match status" value="1"/>
</dbReference>
<dbReference type="Pfam" id="PF00612">
    <property type="entry name" value="IQ"/>
    <property type="match status" value="2"/>
</dbReference>
<keyword evidence="6 8" id="KW-0505">Motor protein</keyword>
<evidence type="ECO:0000259" key="9">
    <source>
        <dbReference type="PROSITE" id="PS51456"/>
    </source>
</evidence>
<keyword evidence="7 8" id="KW-0009">Actin-binding</keyword>
<dbReference type="PROSITE" id="PS51456">
    <property type="entry name" value="MYOSIN_MOTOR"/>
    <property type="match status" value="1"/>
</dbReference>
<evidence type="ECO:0000256" key="8">
    <source>
        <dbReference type="PROSITE-ProRule" id="PRU00782"/>
    </source>
</evidence>
<dbReference type="GO" id="GO:0051015">
    <property type="term" value="F:actin filament binding"/>
    <property type="evidence" value="ECO:0007669"/>
    <property type="project" value="TreeGrafter"/>
</dbReference>
<dbReference type="Gene3D" id="6.20.240.20">
    <property type="match status" value="1"/>
</dbReference>
<reference evidence="11 12" key="1">
    <citation type="submission" date="2024-01" db="EMBL/GenBank/DDBJ databases">
        <title>The genome of the rayed Mediterranean limpet Patella caerulea (Linnaeus, 1758).</title>
        <authorList>
            <person name="Anh-Thu Weber A."/>
            <person name="Halstead-Nussloch G."/>
        </authorList>
    </citation>
    <scope>NUCLEOTIDE SEQUENCE [LARGE SCALE GENOMIC DNA]</scope>
    <source>
        <strain evidence="11">AATW-2023a</strain>
        <tissue evidence="11">Whole specimen</tissue>
    </source>
</reference>
<feature type="domain" description="TH1" evidence="10">
    <location>
        <begin position="844"/>
        <end position="1026"/>
    </location>
</feature>
<evidence type="ECO:0000256" key="5">
    <source>
        <dbReference type="ARBA" id="ARBA00023123"/>
    </source>
</evidence>
<dbReference type="EMBL" id="JAZGQO010000002">
    <property type="protein sequence ID" value="KAK6190943.1"/>
    <property type="molecule type" value="Genomic_DNA"/>
</dbReference>
<gene>
    <name evidence="11" type="ORF">SNE40_002702</name>
</gene>
<dbReference type="InterPro" id="IPR010926">
    <property type="entry name" value="Myosin_TH1"/>
</dbReference>
<keyword evidence="2" id="KW-0677">Repeat</keyword>
<feature type="domain" description="Myosin motor" evidence="9">
    <location>
        <begin position="12"/>
        <end position="690"/>
    </location>
</feature>
<evidence type="ECO:0000256" key="6">
    <source>
        <dbReference type="ARBA" id="ARBA00023175"/>
    </source>
</evidence>
<dbReference type="InterPro" id="IPR001609">
    <property type="entry name" value="Myosin_head_motor_dom-like"/>
</dbReference>
<dbReference type="Gene3D" id="1.10.10.820">
    <property type="match status" value="1"/>
</dbReference>
<protein>
    <submittedName>
        <fullName evidence="11">Uncharacterized protein</fullName>
    </submittedName>
</protein>
<dbReference type="Pfam" id="PF00063">
    <property type="entry name" value="Myosin_head"/>
    <property type="match status" value="1"/>
</dbReference>
<dbReference type="GO" id="GO:0005524">
    <property type="term" value="F:ATP binding"/>
    <property type="evidence" value="ECO:0007669"/>
    <property type="project" value="UniProtKB-UniRule"/>
</dbReference>
<keyword evidence="5 8" id="KW-0518">Myosin</keyword>
<dbReference type="FunFam" id="3.40.850.10:FF:000101">
    <property type="entry name" value="Slow myosin heavy chain 2"/>
    <property type="match status" value="1"/>
</dbReference>
<keyword evidence="12" id="KW-1185">Reference proteome</keyword>
<comment type="caution">
    <text evidence="11">The sequence shown here is derived from an EMBL/GenBank/DDBJ whole genome shotgun (WGS) entry which is preliminary data.</text>
</comment>
<dbReference type="GO" id="GO:0005886">
    <property type="term" value="C:plasma membrane"/>
    <property type="evidence" value="ECO:0007669"/>
    <property type="project" value="TreeGrafter"/>
</dbReference>
<dbReference type="PRINTS" id="PR00193">
    <property type="entry name" value="MYOSINHEAVY"/>
</dbReference>
<evidence type="ECO:0000256" key="1">
    <source>
        <dbReference type="ARBA" id="ARBA00008314"/>
    </source>
</evidence>
<sequence length="1028" mass="118535">MENELHKRDHLGVQDFVLLEDYHNQDAFLDNLRKRFEGNLIYTYIGPVLVSINPYHELDIYNTEFIQTYRNVNFYELPPHIFAIADASYTSMRGENKDQCILISGESGAGKTEASKKILQYIAANSTHSVDVERVKDRLLQSNPILESFGNAKTNKNDNSSRFGKYMDIQFDYKGAPVGGHILNYLLEKSRVVHQGQGERNFHIFYQLIQGGSPALLEKLKLDRNPDKYFYLNQGNCSNDVTHDDQNLRVIQEAMETCDFSEKEREALYCIVASVLHLGDLTYEVNETGMAKLTDHKQGLVIAQLLGCEGDTLESALHNRTIDARGEKLKTPLNVDQAMYARDALAKGIYDRLFTWMVQKINKALAKKDKLKCSLMGLLDIYGFEIFVVNSFEQFCINYCNEKLQQLFIQLTLKSEQEEYQREGIEWEPVQYFNNKIICDLVEGKPMGIIAILDEECLRPGEPSDETFLEKLSETIGQHPHFVSHKIASSSTRKTIQRDEFRLIHYAGDVTYNVKGFLDKNNDLLFRDLKEAMSQTTNLITSECFPADELQSKKRPETAATQFKTSLSMLMDILMSKEPSYVRCIKPNEYKRAGVFDERIVTHQVKYLGLMENLRVRRAGFAYRRPYEVFLRRYKCLCPSTWPHYHGSPKDGTAELVNYLNYEQDDFRMGKTKLFIRFPRVLFATEDAFQLKKHDLATQIQSQYRGFAQRKKFLHMRLSAIIVQCHWRRYAAKKLLAKRKKAAQDVRKFIIGFINRKKPACDENKHFIQYTKWNFLKKLTNELPKNVLNKKWPKAPELLEESSNDLHKLCMKNLVLKYVKNLKPAKKIQLEQKVIAESLFKGKKESYKFSIKEPFIDSRLAAHHEALKNSVFDATVKQFDEKVIYCSAVTKYDRHGYKSRNRVMIVTEKNIYVLNEKDFKVKDKLPFQHLSGVIVSPYTDGLFVLTVNITDNGSKGDLILQSDYVIEAVTKIAIAGHKHDVVQVATDGNINHDMLSGKQGLIEFSKGSTYNIKKGKNGQLCVVSIRIS</sequence>
<evidence type="ECO:0000313" key="12">
    <source>
        <dbReference type="Proteomes" id="UP001347796"/>
    </source>
</evidence>
<dbReference type="InterPro" id="IPR036961">
    <property type="entry name" value="Kinesin_motor_dom_sf"/>
</dbReference>
<dbReference type="SMART" id="SM00015">
    <property type="entry name" value="IQ"/>
    <property type="match status" value="2"/>
</dbReference>
<proteinExistence type="inferred from homology"/>
<dbReference type="PROSITE" id="PS50096">
    <property type="entry name" value="IQ"/>
    <property type="match status" value="1"/>
</dbReference>
<accession>A0AAN8K1K5</accession>
<dbReference type="SMART" id="SM00242">
    <property type="entry name" value="MYSc"/>
    <property type="match status" value="1"/>
</dbReference>
<dbReference type="InterPro" id="IPR036072">
    <property type="entry name" value="MYSc_Myo1"/>
</dbReference>
<dbReference type="Gene3D" id="1.20.58.530">
    <property type="match status" value="1"/>
</dbReference>
<dbReference type="PANTHER" id="PTHR13140:SF679">
    <property type="entry name" value="UNCONVENTIONAL MYOSIN IC"/>
    <property type="match status" value="1"/>
</dbReference>
<dbReference type="InterPro" id="IPR027417">
    <property type="entry name" value="P-loop_NTPase"/>
</dbReference>
<evidence type="ECO:0000259" key="10">
    <source>
        <dbReference type="PROSITE" id="PS51757"/>
    </source>
</evidence>
<keyword evidence="4 8" id="KW-0067">ATP-binding</keyword>
<dbReference type="GO" id="GO:0007015">
    <property type="term" value="P:actin filament organization"/>
    <property type="evidence" value="ECO:0007669"/>
    <property type="project" value="TreeGrafter"/>
</dbReference>
<keyword evidence="3 8" id="KW-0547">Nucleotide-binding</keyword>
<dbReference type="GO" id="GO:0005737">
    <property type="term" value="C:cytoplasm"/>
    <property type="evidence" value="ECO:0007669"/>
    <property type="project" value="TreeGrafter"/>
</dbReference>
<evidence type="ECO:0000313" key="11">
    <source>
        <dbReference type="EMBL" id="KAK6190943.1"/>
    </source>
</evidence>
<feature type="binding site" evidence="8">
    <location>
        <begin position="105"/>
        <end position="112"/>
    </location>
    <ligand>
        <name>ATP</name>
        <dbReference type="ChEBI" id="CHEBI:30616"/>
    </ligand>
</feature>
<feature type="region of interest" description="Actin-binding" evidence="8">
    <location>
        <begin position="567"/>
        <end position="589"/>
    </location>
</feature>
<dbReference type="Proteomes" id="UP001347796">
    <property type="component" value="Unassembled WGS sequence"/>
</dbReference>
<dbReference type="Gene3D" id="1.20.120.720">
    <property type="entry name" value="Myosin VI head, motor domain, U50 subdomain"/>
    <property type="match status" value="1"/>
</dbReference>
<evidence type="ECO:0000256" key="7">
    <source>
        <dbReference type="ARBA" id="ARBA00023203"/>
    </source>
</evidence>
<evidence type="ECO:0000256" key="3">
    <source>
        <dbReference type="ARBA" id="ARBA00022741"/>
    </source>
</evidence>
<dbReference type="AlphaFoldDB" id="A0AAN8K1K5"/>
<dbReference type="CDD" id="cd01378">
    <property type="entry name" value="MYSc_Myo1"/>
    <property type="match status" value="1"/>
</dbReference>
<dbReference type="FunFam" id="1.10.10.820:FF:000001">
    <property type="entry name" value="Myosin heavy chain"/>
    <property type="match status" value="1"/>
</dbReference>
<dbReference type="PANTHER" id="PTHR13140">
    <property type="entry name" value="MYOSIN"/>
    <property type="match status" value="1"/>
</dbReference>
<dbReference type="SUPFAM" id="SSF52540">
    <property type="entry name" value="P-loop containing nucleoside triphosphate hydrolases"/>
    <property type="match status" value="1"/>
</dbReference>
<dbReference type="GO" id="GO:0030048">
    <property type="term" value="P:actin filament-based movement"/>
    <property type="evidence" value="ECO:0007669"/>
    <property type="project" value="TreeGrafter"/>
</dbReference>